<dbReference type="InterPro" id="IPR004839">
    <property type="entry name" value="Aminotransferase_I/II_large"/>
</dbReference>
<dbReference type="PANTHER" id="PTHR46383">
    <property type="entry name" value="ASPARTATE AMINOTRANSFERASE"/>
    <property type="match status" value="1"/>
</dbReference>
<dbReference type="GO" id="GO:0030170">
    <property type="term" value="F:pyridoxal phosphate binding"/>
    <property type="evidence" value="ECO:0007669"/>
    <property type="project" value="InterPro"/>
</dbReference>
<evidence type="ECO:0000256" key="5">
    <source>
        <dbReference type="ARBA" id="ARBA00022898"/>
    </source>
</evidence>
<dbReference type="SUPFAM" id="SSF53383">
    <property type="entry name" value="PLP-dependent transferases"/>
    <property type="match status" value="1"/>
</dbReference>
<feature type="domain" description="Aminotransferase class I/classII large" evidence="7">
    <location>
        <begin position="3"/>
        <end position="257"/>
    </location>
</feature>
<dbReference type="STRING" id="1618434.UR52_C0008G0017"/>
<evidence type="ECO:0000256" key="3">
    <source>
        <dbReference type="ARBA" id="ARBA00022576"/>
    </source>
</evidence>
<evidence type="ECO:0000313" key="9">
    <source>
        <dbReference type="Proteomes" id="UP000034176"/>
    </source>
</evidence>
<comment type="caution">
    <text evidence="8">The sequence shown here is derived from an EMBL/GenBank/DDBJ whole genome shotgun (WGS) entry which is preliminary data.</text>
</comment>
<dbReference type="InterPro" id="IPR004838">
    <property type="entry name" value="NHTrfase_class1_PyrdxlP-BS"/>
</dbReference>
<keyword evidence="4 6" id="KW-0808">Transferase</keyword>
<evidence type="ECO:0000256" key="1">
    <source>
        <dbReference type="ARBA" id="ARBA00001933"/>
    </source>
</evidence>
<comment type="cofactor">
    <cofactor evidence="1 6">
        <name>pyridoxal 5'-phosphate</name>
        <dbReference type="ChEBI" id="CHEBI:597326"/>
    </cofactor>
</comment>
<evidence type="ECO:0000256" key="2">
    <source>
        <dbReference type="ARBA" id="ARBA00007441"/>
    </source>
</evidence>
<dbReference type="GO" id="GO:0006520">
    <property type="term" value="P:amino acid metabolic process"/>
    <property type="evidence" value="ECO:0007669"/>
    <property type="project" value="InterPro"/>
</dbReference>
<dbReference type="GO" id="GO:0008483">
    <property type="term" value="F:transaminase activity"/>
    <property type="evidence" value="ECO:0007669"/>
    <property type="project" value="UniProtKB-KW"/>
</dbReference>
<dbReference type="EC" id="2.6.1.-" evidence="6"/>
<sequence length="317" mass="35990">MKEENIQVTTGGSEAISMAFFAICEPNDEIIVFEPFYANYNSYAVINEVKLKPILTRIENGFHLPSQKIIEKNITAKTKAIFICNPNNPTGTVYTRQEMEMLVKIAKKHKLFLLSDEVYREFAYDNKKQVSLLEFMEEIPDLAIVLDSLSKRYSLCGARLGMLISKNPEIMSGVLRIAQSRLSSGLIDQILATKLTEVKQSYFDKVKREYELRRDVLYAGLKKITGVKVFKPEGAFYTIVGLPVSNAEDFCKWLLTDFRFPSAGSGQVETIMIAPAQGFYGTKNMGQNEVRIAYVLNIKDLKKSLRILKTALEKYQD</sequence>
<dbReference type="Pfam" id="PF00155">
    <property type="entry name" value="Aminotran_1_2"/>
    <property type="match status" value="1"/>
</dbReference>
<reference evidence="8 9" key="1">
    <citation type="journal article" date="2015" name="Nature">
        <title>rRNA introns, odd ribosomes, and small enigmatic genomes across a large radiation of phyla.</title>
        <authorList>
            <person name="Brown C.T."/>
            <person name="Hug L.A."/>
            <person name="Thomas B.C."/>
            <person name="Sharon I."/>
            <person name="Castelle C.J."/>
            <person name="Singh A."/>
            <person name="Wilkins M.J."/>
            <person name="Williams K.H."/>
            <person name="Banfield J.F."/>
        </authorList>
    </citation>
    <scope>NUCLEOTIDE SEQUENCE [LARGE SCALE GENOMIC DNA]</scope>
</reference>
<keyword evidence="5" id="KW-0663">Pyridoxal phosphate</keyword>
<evidence type="ECO:0000256" key="4">
    <source>
        <dbReference type="ARBA" id="ARBA00022679"/>
    </source>
</evidence>
<organism evidence="8 9">
    <name type="scientific">Candidatus Gottesmanbacteria bacterium GW2011_GWA1_34_13</name>
    <dbReference type="NCBI Taxonomy" id="1618434"/>
    <lineage>
        <taxon>Bacteria</taxon>
        <taxon>Candidatus Gottesmaniibacteriota</taxon>
    </lineage>
</organism>
<dbReference type="PRINTS" id="PR00753">
    <property type="entry name" value="ACCSYNTHASE"/>
</dbReference>
<dbReference type="NCBIfam" id="NF005744">
    <property type="entry name" value="PRK07568.1"/>
    <property type="match status" value="1"/>
</dbReference>
<dbReference type="InterPro" id="IPR015424">
    <property type="entry name" value="PyrdxlP-dep_Trfase"/>
</dbReference>
<dbReference type="Gene3D" id="3.40.640.10">
    <property type="entry name" value="Type I PLP-dependent aspartate aminotransferase-like (Major domain)"/>
    <property type="match status" value="1"/>
</dbReference>
<dbReference type="PROSITE" id="PS00105">
    <property type="entry name" value="AA_TRANSFER_CLASS_1"/>
    <property type="match status" value="1"/>
</dbReference>
<dbReference type="PATRIC" id="fig|1618434.3.peg.336"/>
<dbReference type="CDD" id="cd00609">
    <property type="entry name" value="AAT_like"/>
    <property type="match status" value="1"/>
</dbReference>
<proteinExistence type="inferred from homology"/>
<comment type="similarity">
    <text evidence="2 6">Belongs to the class-I pyridoxal-phosphate-dependent aminotransferase family.</text>
</comment>
<evidence type="ECO:0000313" key="8">
    <source>
        <dbReference type="EMBL" id="KKP59307.1"/>
    </source>
</evidence>
<dbReference type="AlphaFoldDB" id="A0A0G0DVY1"/>
<evidence type="ECO:0000256" key="6">
    <source>
        <dbReference type="RuleBase" id="RU000481"/>
    </source>
</evidence>
<gene>
    <name evidence="8" type="ORF">UR52_C0008G0017</name>
</gene>
<accession>A0A0G0DVY1</accession>
<evidence type="ECO:0000259" key="7">
    <source>
        <dbReference type="Pfam" id="PF00155"/>
    </source>
</evidence>
<dbReference type="Gene3D" id="3.90.1150.10">
    <property type="entry name" value="Aspartate Aminotransferase, domain 1"/>
    <property type="match status" value="1"/>
</dbReference>
<dbReference type="InterPro" id="IPR050596">
    <property type="entry name" value="AspAT/PAT-like"/>
</dbReference>
<protein>
    <recommendedName>
        <fullName evidence="6">Aminotransferase</fullName>
        <ecNumber evidence="6">2.6.1.-</ecNumber>
    </recommendedName>
</protein>
<dbReference type="InterPro" id="IPR015422">
    <property type="entry name" value="PyrdxlP-dep_Trfase_small"/>
</dbReference>
<name>A0A0G0DVY1_9BACT</name>
<dbReference type="Proteomes" id="UP000034176">
    <property type="component" value="Unassembled WGS sequence"/>
</dbReference>
<dbReference type="EMBL" id="LBPN01000008">
    <property type="protein sequence ID" value="KKP59307.1"/>
    <property type="molecule type" value="Genomic_DNA"/>
</dbReference>
<keyword evidence="3 6" id="KW-0032">Aminotransferase</keyword>
<dbReference type="InterPro" id="IPR015421">
    <property type="entry name" value="PyrdxlP-dep_Trfase_major"/>
</dbReference>